<keyword evidence="4" id="KW-0378">Hydrolase</keyword>
<dbReference type="InterPro" id="IPR015797">
    <property type="entry name" value="NUDIX_hydrolase-like_dom_sf"/>
</dbReference>
<name>A0ABY4GW46_9BACI</name>
<dbReference type="SUPFAM" id="SSF55811">
    <property type="entry name" value="Nudix"/>
    <property type="match status" value="1"/>
</dbReference>
<dbReference type="PANTHER" id="PTHR12992">
    <property type="entry name" value="NUDIX HYDROLASE"/>
    <property type="match status" value="1"/>
</dbReference>
<keyword evidence="6" id="KW-0464">Manganese</keyword>
<evidence type="ECO:0000256" key="1">
    <source>
        <dbReference type="ARBA" id="ARBA00001936"/>
    </source>
</evidence>
<accession>A0ABY4GW46</accession>
<evidence type="ECO:0000313" key="8">
    <source>
        <dbReference type="EMBL" id="UOQ92189.1"/>
    </source>
</evidence>
<evidence type="ECO:0000313" key="9">
    <source>
        <dbReference type="Proteomes" id="UP000831880"/>
    </source>
</evidence>
<gene>
    <name evidence="8" type="ORF">MUO14_17070</name>
</gene>
<proteinExistence type="predicted"/>
<organism evidence="8 9">
    <name type="scientific">Halobacillus shinanisalinarum</name>
    <dbReference type="NCBI Taxonomy" id="2932258"/>
    <lineage>
        <taxon>Bacteria</taxon>
        <taxon>Bacillati</taxon>
        <taxon>Bacillota</taxon>
        <taxon>Bacilli</taxon>
        <taxon>Bacillales</taxon>
        <taxon>Bacillaceae</taxon>
        <taxon>Halobacillus</taxon>
    </lineage>
</organism>
<dbReference type="Pfam" id="PF00293">
    <property type="entry name" value="NUDIX"/>
    <property type="match status" value="1"/>
</dbReference>
<dbReference type="CDD" id="cd03426">
    <property type="entry name" value="NUDIX_CoAse_Nudt7"/>
    <property type="match status" value="1"/>
</dbReference>
<dbReference type="InterPro" id="IPR000086">
    <property type="entry name" value="NUDIX_hydrolase_dom"/>
</dbReference>
<dbReference type="PROSITE" id="PS51462">
    <property type="entry name" value="NUDIX"/>
    <property type="match status" value="1"/>
</dbReference>
<evidence type="ECO:0000256" key="6">
    <source>
        <dbReference type="ARBA" id="ARBA00023211"/>
    </source>
</evidence>
<evidence type="ECO:0000259" key="7">
    <source>
        <dbReference type="PROSITE" id="PS51462"/>
    </source>
</evidence>
<sequence length="206" mass="24020">MDTETILNKVKQHTPSILGSQDFSKFAILLPLVEKDNEWHVLFEIRSQKLRRQPGDICFPGGKIDRQDKTEKGAAIRETTEELGINYENISDVFPLDYIVSPFGMIVYPYAGFINDHESIKPNPAEVEDFFTVPLSFFLKTEPQVHKVSFEAKPEEDFPFDLIVGGQDYNWRTRQIDEYFYIYKDKVIWGLTGKILYHFVEMVLKE</sequence>
<protein>
    <submittedName>
        <fullName evidence="8">CoA pyrophosphatase</fullName>
    </submittedName>
</protein>
<dbReference type="RefSeq" id="WP_244751799.1">
    <property type="nucleotide sequence ID" value="NZ_CP095074.1"/>
</dbReference>
<evidence type="ECO:0000256" key="4">
    <source>
        <dbReference type="ARBA" id="ARBA00022801"/>
    </source>
</evidence>
<evidence type="ECO:0000256" key="3">
    <source>
        <dbReference type="ARBA" id="ARBA00022723"/>
    </source>
</evidence>
<keyword evidence="5" id="KW-0460">Magnesium</keyword>
<dbReference type="InterPro" id="IPR045121">
    <property type="entry name" value="CoAse"/>
</dbReference>
<keyword evidence="3" id="KW-0479">Metal-binding</keyword>
<evidence type="ECO:0000256" key="2">
    <source>
        <dbReference type="ARBA" id="ARBA00001946"/>
    </source>
</evidence>
<dbReference type="EMBL" id="CP095074">
    <property type="protein sequence ID" value="UOQ92189.1"/>
    <property type="molecule type" value="Genomic_DNA"/>
</dbReference>
<dbReference type="Gene3D" id="3.90.79.10">
    <property type="entry name" value="Nucleoside Triphosphate Pyrophosphohydrolase"/>
    <property type="match status" value="1"/>
</dbReference>
<feature type="domain" description="Nudix hydrolase" evidence="7">
    <location>
        <begin position="23"/>
        <end position="160"/>
    </location>
</feature>
<dbReference type="PANTHER" id="PTHR12992:SF11">
    <property type="entry name" value="MITOCHONDRIAL COENZYME A DIPHOSPHATASE NUDT8"/>
    <property type="match status" value="1"/>
</dbReference>
<comment type="cofactor">
    <cofactor evidence="1">
        <name>Mn(2+)</name>
        <dbReference type="ChEBI" id="CHEBI:29035"/>
    </cofactor>
</comment>
<dbReference type="Proteomes" id="UP000831880">
    <property type="component" value="Chromosome"/>
</dbReference>
<comment type="cofactor">
    <cofactor evidence="2">
        <name>Mg(2+)</name>
        <dbReference type="ChEBI" id="CHEBI:18420"/>
    </cofactor>
</comment>
<evidence type="ECO:0000256" key="5">
    <source>
        <dbReference type="ARBA" id="ARBA00022842"/>
    </source>
</evidence>
<keyword evidence="9" id="KW-1185">Reference proteome</keyword>
<reference evidence="8 9" key="1">
    <citation type="submission" date="2022-04" db="EMBL/GenBank/DDBJ databases">
        <title>Halobacillus sp. isolated from saltern.</title>
        <authorList>
            <person name="Won M."/>
            <person name="Lee C.-M."/>
            <person name="Woen H.-Y."/>
            <person name="Kwon S.-W."/>
        </authorList>
    </citation>
    <scope>NUCLEOTIDE SEQUENCE [LARGE SCALE GENOMIC DNA]</scope>
    <source>
        <strain evidence="8 9">SSTM10-2</strain>
    </source>
</reference>